<evidence type="ECO:0000313" key="2">
    <source>
        <dbReference type="EMBL" id="TYI04095.1"/>
    </source>
</evidence>
<gene>
    <name evidence="2" type="ORF">ES332_A11G391000v1</name>
</gene>
<dbReference type="InterPro" id="IPR006461">
    <property type="entry name" value="PLAC_motif_containing"/>
</dbReference>
<reference evidence="2 3" key="1">
    <citation type="submission" date="2019-07" db="EMBL/GenBank/DDBJ databases">
        <title>WGS assembly of Gossypium tomentosum.</title>
        <authorList>
            <person name="Chen Z.J."/>
            <person name="Sreedasyam A."/>
            <person name="Ando A."/>
            <person name="Song Q."/>
            <person name="De L."/>
            <person name="Hulse-Kemp A."/>
            <person name="Ding M."/>
            <person name="Ye W."/>
            <person name="Kirkbride R."/>
            <person name="Jenkins J."/>
            <person name="Plott C."/>
            <person name="Lovell J."/>
            <person name="Lin Y.-M."/>
            <person name="Vaughn R."/>
            <person name="Liu B."/>
            <person name="Li W."/>
            <person name="Simpson S."/>
            <person name="Scheffler B."/>
            <person name="Saski C."/>
            <person name="Grover C."/>
            <person name="Hu G."/>
            <person name="Conover J."/>
            <person name="Carlson J."/>
            <person name="Shu S."/>
            <person name="Boston L."/>
            <person name="Williams M."/>
            <person name="Peterson D."/>
            <person name="Mcgee K."/>
            <person name="Jones D."/>
            <person name="Wendel J."/>
            <person name="Stelly D."/>
            <person name="Grimwood J."/>
            <person name="Schmutz J."/>
        </authorList>
    </citation>
    <scope>NUCLEOTIDE SEQUENCE [LARGE SCALE GENOMIC DNA]</scope>
    <source>
        <strain evidence="2">7179.01</strain>
    </source>
</reference>
<evidence type="ECO:0008006" key="4">
    <source>
        <dbReference type="Google" id="ProtNLM"/>
    </source>
</evidence>
<name>A0A5D2NLQ1_GOSTO</name>
<proteinExistence type="predicted"/>
<feature type="compositionally biased region" description="Basic and acidic residues" evidence="1">
    <location>
        <begin position="1"/>
        <end position="15"/>
    </location>
</feature>
<dbReference type="NCBIfam" id="TIGR01571">
    <property type="entry name" value="A_thal_Cys_rich"/>
    <property type="match status" value="1"/>
</dbReference>
<evidence type="ECO:0000256" key="1">
    <source>
        <dbReference type="SAM" id="MobiDB-lite"/>
    </source>
</evidence>
<dbReference type="EMBL" id="CM017620">
    <property type="protein sequence ID" value="TYI04095.1"/>
    <property type="molecule type" value="Genomic_DNA"/>
</dbReference>
<protein>
    <recommendedName>
        <fullName evidence="4">PLAC8 family protein</fullName>
    </recommendedName>
</protein>
<dbReference type="AlphaFoldDB" id="A0A5D2NLQ1"/>
<keyword evidence="3" id="KW-1185">Reference proteome</keyword>
<dbReference type="PANTHER" id="PTHR15907">
    <property type="entry name" value="DUF614 FAMILY PROTEIN-RELATED"/>
    <property type="match status" value="1"/>
</dbReference>
<feature type="region of interest" description="Disordered" evidence="1">
    <location>
        <begin position="1"/>
        <end position="21"/>
    </location>
</feature>
<accession>A0A5D2NLQ1</accession>
<organism evidence="2 3">
    <name type="scientific">Gossypium tomentosum</name>
    <name type="common">Hawaiian cotton</name>
    <name type="synonym">Gossypium sandvicense</name>
    <dbReference type="NCBI Taxonomy" id="34277"/>
    <lineage>
        <taxon>Eukaryota</taxon>
        <taxon>Viridiplantae</taxon>
        <taxon>Streptophyta</taxon>
        <taxon>Embryophyta</taxon>
        <taxon>Tracheophyta</taxon>
        <taxon>Spermatophyta</taxon>
        <taxon>Magnoliopsida</taxon>
        <taxon>eudicotyledons</taxon>
        <taxon>Gunneridae</taxon>
        <taxon>Pentapetalae</taxon>
        <taxon>rosids</taxon>
        <taxon>malvids</taxon>
        <taxon>Malvales</taxon>
        <taxon>Malvaceae</taxon>
        <taxon>Malvoideae</taxon>
        <taxon>Gossypium</taxon>
    </lineage>
</organism>
<evidence type="ECO:0000313" key="3">
    <source>
        <dbReference type="Proteomes" id="UP000322667"/>
    </source>
</evidence>
<dbReference type="Proteomes" id="UP000322667">
    <property type="component" value="Chromosome A11"/>
</dbReference>
<sequence>MEAYHGRNNDPEESTHLLSEQVAKEDVKKKLNGRKSKEATADVVASPEVCAGDGFGWIVNGLPLGHVVGEPMGRSQWNSFLFACCGRNDKFCSSDIEVCLLGSMVPCVLYGSNVERLESAPGTFTHHCLTYPGLYLVGNTLFGWNCLAPWFSHRNRVAVRRKFNLEGTFEALNRSCGSCGSCVENEVRREQCESAWDFATHFFCHICALCQEGRELRRRLPHPGLDSQPIPGSVDVTRLWVVDPNYMLLPLRTDSKFKLIFHIRKDFLRYILKDYGENGRCRSFNIVHVDKTDNCKCKTGRGDL</sequence>
<dbReference type="Pfam" id="PF04749">
    <property type="entry name" value="PLAC8"/>
    <property type="match status" value="1"/>
</dbReference>